<evidence type="ECO:0000313" key="1">
    <source>
        <dbReference type="EMBL" id="GAA0872729.1"/>
    </source>
</evidence>
<evidence type="ECO:0008006" key="3">
    <source>
        <dbReference type="Google" id="ProtNLM"/>
    </source>
</evidence>
<dbReference type="EMBL" id="BAAAFG010000015">
    <property type="protein sequence ID" value="GAA0872729.1"/>
    <property type="molecule type" value="Genomic_DNA"/>
</dbReference>
<keyword evidence="2" id="KW-1185">Reference proteome</keyword>
<gene>
    <name evidence="1" type="ORF">GCM10009117_18760</name>
</gene>
<dbReference type="Proteomes" id="UP001500507">
    <property type="component" value="Unassembled WGS sequence"/>
</dbReference>
<name>A0ABP3XWI9_9FLAO</name>
<evidence type="ECO:0000313" key="2">
    <source>
        <dbReference type="Proteomes" id="UP001500507"/>
    </source>
</evidence>
<dbReference type="RefSeq" id="WP_343766550.1">
    <property type="nucleotide sequence ID" value="NZ_BAAAFG010000015.1"/>
</dbReference>
<comment type="caution">
    <text evidence="1">The sequence shown here is derived from an EMBL/GenBank/DDBJ whole genome shotgun (WGS) entry which is preliminary data.</text>
</comment>
<organism evidence="1 2">
    <name type="scientific">Gangjinia marincola</name>
    <dbReference type="NCBI Taxonomy" id="578463"/>
    <lineage>
        <taxon>Bacteria</taxon>
        <taxon>Pseudomonadati</taxon>
        <taxon>Bacteroidota</taxon>
        <taxon>Flavobacteriia</taxon>
        <taxon>Flavobacteriales</taxon>
        <taxon>Flavobacteriaceae</taxon>
        <taxon>Gangjinia</taxon>
    </lineage>
</organism>
<accession>A0ABP3XWI9</accession>
<reference evidence="2" key="1">
    <citation type="journal article" date="2019" name="Int. J. Syst. Evol. Microbiol.">
        <title>The Global Catalogue of Microorganisms (GCM) 10K type strain sequencing project: providing services to taxonomists for standard genome sequencing and annotation.</title>
        <authorList>
            <consortium name="The Broad Institute Genomics Platform"/>
            <consortium name="The Broad Institute Genome Sequencing Center for Infectious Disease"/>
            <person name="Wu L."/>
            <person name="Ma J."/>
        </authorList>
    </citation>
    <scope>NUCLEOTIDE SEQUENCE [LARGE SCALE GENOMIC DNA]</scope>
    <source>
        <strain evidence="2">JCM 16082</strain>
    </source>
</reference>
<proteinExistence type="predicted"/>
<sequence>MDTYITIAHYTFTHEYAVLKLILQQEHIRFFFQNETMIGVLPFSSNALGGIALKVHPADILQAKEILDNFNFNTNLTVV</sequence>
<protein>
    <recommendedName>
        <fullName evidence="3">DUF2007 domain-containing protein</fullName>
    </recommendedName>
</protein>